<proteinExistence type="predicted"/>
<accession>A0ABZ1Z108</accession>
<dbReference type="Proteomes" id="UP001432062">
    <property type="component" value="Chromosome"/>
</dbReference>
<evidence type="ECO:0000313" key="3">
    <source>
        <dbReference type="Proteomes" id="UP001432062"/>
    </source>
</evidence>
<feature type="compositionally biased region" description="Acidic residues" evidence="1">
    <location>
        <begin position="66"/>
        <end position="76"/>
    </location>
</feature>
<organism evidence="2 3">
    <name type="scientific">Nocardia vinacea</name>
    <dbReference type="NCBI Taxonomy" id="96468"/>
    <lineage>
        <taxon>Bacteria</taxon>
        <taxon>Bacillati</taxon>
        <taxon>Actinomycetota</taxon>
        <taxon>Actinomycetes</taxon>
        <taxon>Mycobacteriales</taxon>
        <taxon>Nocardiaceae</taxon>
        <taxon>Nocardia</taxon>
    </lineage>
</organism>
<feature type="region of interest" description="Disordered" evidence="1">
    <location>
        <begin position="1"/>
        <end position="76"/>
    </location>
</feature>
<gene>
    <name evidence="2" type="ORF">OG563_14145</name>
</gene>
<sequence>MTDPSTSRTIDAVSEADYVEQNVPAYPEIGDDTDDSSDRDLAAAVDRDAFDANPADVVEQSIPVPLDDDRDSEPGY</sequence>
<keyword evidence="3" id="KW-1185">Reference proteome</keyword>
<reference evidence="2" key="1">
    <citation type="submission" date="2022-10" db="EMBL/GenBank/DDBJ databases">
        <title>The complete genomes of actinobacterial strains from the NBC collection.</title>
        <authorList>
            <person name="Joergensen T.S."/>
            <person name="Alvarez Arevalo M."/>
            <person name="Sterndorff E.B."/>
            <person name="Faurdal D."/>
            <person name="Vuksanovic O."/>
            <person name="Mourched A.-S."/>
            <person name="Charusanti P."/>
            <person name="Shaw S."/>
            <person name="Blin K."/>
            <person name="Weber T."/>
        </authorList>
    </citation>
    <scope>NUCLEOTIDE SEQUENCE</scope>
    <source>
        <strain evidence="2">NBC_01482</strain>
    </source>
</reference>
<feature type="compositionally biased region" description="Basic and acidic residues" evidence="1">
    <location>
        <begin position="36"/>
        <end position="50"/>
    </location>
</feature>
<dbReference type="EMBL" id="CP109441">
    <property type="protein sequence ID" value="WUV49232.1"/>
    <property type="molecule type" value="Genomic_DNA"/>
</dbReference>
<dbReference type="RefSeq" id="WP_040696134.1">
    <property type="nucleotide sequence ID" value="NZ_CP109149.1"/>
</dbReference>
<evidence type="ECO:0000256" key="1">
    <source>
        <dbReference type="SAM" id="MobiDB-lite"/>
    </source>
</evidence>
<name>A0ABZ1Z108_9NOCA</name>
<protein>
    <submittedName>
        <fullName evidence="2">Uncharacterized protein</fullName>
    </submittedName>
</protein>
<evidence type="ECO:0000313" key="2">
    <source>
        <dbReference type="EMBL" id="WUV49232.1"/>
    </source>
</evidence>